<sequence>MKHVITDAYPYSQFILQFEHTDTTLSSVSFSFPPSSHRPNMTRRRQHLHLLSPLSPPNTTPSSTQFHRRIPSRCR</sequence>
<dbReference type="Gramene" id="rna37029">
    <property type="protein sequence ID" value="RHN52364.1"/>
    <property type="gene ID" value="gene37029"/>
</dbReference>
<evidence type="ECO:0000256" key="1">
    <source>
        <dbReference type="SAM" id="MobiDB-lite"/>
    </source>
</evidence>
<dbReference type="AlphaFoldDB" id="A0A396HKG5"/>
<organism evidence="2 3">
    <name type="scientific">Medicago truncatula</name>
    <name type="common">Barrel medic</name>
    <name type="synonym">Medicago tribuloides</name>
    <dbReference type="NCBI Taxonomy" id="3880"/>
    <lineage>
        <taxon>Eukaryota</taxon>
        <taxon>Viridiplantae</taxon>
        <taxon>Streptophyta</taxon>
        <taxon>Embryophyta</taxon>
        <taxon>Tracheophyta</taxon>
        <taxon>Spermatophyta</taxon>
        <taxon>Magnoliopsida</taxon>
        <taxon>eudicotyledons</taxon>
        <taxon>Gunneridae</taxon>
        <taxon>Pentapetalae</taxon>
        <taxon>rosids</taxon>
        <taxon>fabids</taxon>
        <taxon>Fabales</taxon>
        <taxon>Fabaceae</taxon>
        <taxon>Papilionoideae</taxon>
        <taxon>50 kb inversion clade</taxon>
        <taxon>NPAAA clade</taxon>
        <taxon>Hologalegina</taxon>
        <taxon>IRL clade</taxon>
        <taxon>Trifolieae</taxon>
        <taxon>Medicago</taxon>
    </lineage>
</organism>
<feature type="region of interest" description="Disordered" evidence="1">
    <location>
        <begin position="52"/>
        <end position="75"/>
    </location>
</feature>
<evidence type="ECO:0000313" key="2">
    <source>
        <dbReference type="EMBL" id="RHN52364.1"/>
    </source>
</evidence>
<evidence type="ECO:0000313" key="3">
    <source>
        <dbReference type="Proteomes" id="UP000265566"/>
    </source>
</evidence>
<gene>
    <name evidence="2" type="ORF">MtrunA17_Chr6g0479691</name>
</gene>
<protein>
    <submittedName>
        <fullName evidence="2">Uncharacterized protein</fullName>
    </submittedName>
</protein>
<reference evidence="3" key="1">
    <citation type="journal article" date="2018" name="Nat. Plants">
        <title>Whole-genome landscape of Medicago truncatula symbiotic genes.</title>
        <authorList>
            <person name="Pecrix Y."/>
            <person name="Staton S.E."/>
            <person name="Sallet E."/>
            <person name="Lelandais-Briere C."/>
            <person name="Moreau S."/>
            <person name="Carrere S."/>
            <person name="Blein T."/>
            <person name="Jardinaud M.F."/>
            <person name="Latrasse D."/>
            <person name="Zouine M."/>
            <person name="Zahm M."/>
            <person name="Kreplak J."/>
            <person name="Mayjonade B."/>
            <person name="Satge C."/>
            <person name="Perez M."/>
            <person name="Cauet S."/>
            <person name="Marande W."/>
            <person name="Chantry-Darmon C."/>
            <person name="Lopez-Roques C."/>
            <person name="Bouchez O."/>
            <person name="Berard A."/>
            <person name="Debelle F."/>
            <person name="Munos S."/>
            <person name="Bendahmane A."/>
            <person name="Berges H."/>
            <person name="Niebel A."/>
            <person name="Buitink J."/>
            <person name="Frugier F."/>
            <person name="Benhamed M."/>
            <person name="Crespi M."/>
            <person name="Gouzy J."/>
            <person name="Gamas P."/>
        </authorList>
    </citation>
    <scope>NUCLEOTIDE SEQUENCE [LARGE SCALE GENOMIC DNA]</scope>
    <source>
        <strain evidence="3">cv. Jemalong A17</strain>
    </source>
</reference>
<name>A0A396HKG5_MEDTR</name>
<feature type="compositionally biased region" description="Basic residues" evidence="1">
    <location>
        <begin position="66"/>
        <end position="75"/>
    </location>
</feature>
<dbReference type="EMBL" id="PSQE01000006">
    <property type="protein sequence ID" value="RHN52364.1"/>
    <property type="molecule type" value="Genomic_DNA"/>
</dbReference>
<comment type="caution">
    <text evidence="2">The sequence shown here is derived from an EMBL/GenBank/DDBJ whole genome shotgun (WGS) entry which is preliminary data.</text>
</comment>
<proteinExistence type="predicted"/>
<accession>A0A396HKG5</accession>
<dbReference type="Proteomes" id="UP000265566">
    <property type="component" value="Chromosome 6"/>
</dbReference>